<feature type="transmembrane region" description="Helical" evidence="17">
    <location>
        <begin position="154"/>
        <end position="173"/>
    </location>
</feature>
<keyword evidence="7" id="KW-1003">Cell membrane</keyword>
<dbReference type="FunFam" id="3.40.50.720:FF:000150">
    <property type="entry name" value="UDP-glucuronic acid decarboxylase 6"/>
    <property type="match status" value="1"/>
</dbReference>
<evidence type="ECO:0000256" key="5">
    <source>
        <dbReference type="ARBA" id="ARBA00007505"/>
    </source>
</evidence>
<feature type="transmembrane region" description="Helical" evidence="17">
    <location>
        <begin position="504"/>
        <end position="525"/>
    </location>
</feature>
<feature type="domain" description="Integral membrane bound transporter" evidence="19">
    <location>
        <begin position="393"/>
        <end position="521"/>
    </location>
</feature>
<evidence type="ECO:0000256" key="11">
    <source>
        <dbReference type="ARBA" id="ARBA00022989"/>
    </source>
</evidence>
<keyword evidence="13 17" id="KW-0472">Membrane</keyword>
<feature type="transmembrane region" description="Helical" evidence="17">
    <location>
        <begin position="126"/>
        <end position="142"/>
    </location>
</feature>
<evidence type="ECO:0000256" key="4">
    <source>
        <dbReference type="ARBA" id="ARBA00005100"/>
    </source>
</evidence>
<feature type="transmembrane region" description="Helical" evidence="17">
    <location>
        <begin position="452"/>
        <end position="470"/>
    </location>
</feature>
<evidence type="ECO:0000256" key="14">
    <source>
        <dbReference type="ARBA" id="ARBA00023239"/>
    </source>
</evidence>
<dbReference type="Pfam" id="PF13515">
    <property type="entry name" value="FUSC_2"/>
    <property type="match status" value="1"/>
</dbReference>
<keyword evidence="22" id="KW-1185">Reference proteome</keyword>
<dbReference type="AlphaFoldDB" id="A0A445BVJ9"/>
<evidence type="ECO:0000259" key="20">
    <source>
        <dbReference type="Pfam" id="PF16363"/>
    </source>
</evidence>
<feature type="signal peptide" evidence="18">
    <location>
        <begin position="1"/>
        <end position="23"/>
    </location>
</feature>
<evidence type="ECO:0000313" key="22">
    <source>
        <dbReference type="Proteomes" id="UP000289738"/>
    </source>
</evidence>
<keyword evidence="11 17" id="KW-1133">Transmembrane helix</keyword>
<evidence type="ECO:0000256" key="13">
    <source>
        <dbReference type="ARBA" id="ARBA00023136"/>
    </source>
</evidence>
<dbReference type="SUPFAM" id="SSF51735">
    <property type="entry name" value="NAD(P)-binding Rossmann-fold domains"/>
    <property type="match status" value="1"/>
</dbReference>
<evidence type="ECO:0000256" key="9">
    <source>
        <dbReference type="ARBA" id="ARBA00022692"/>
    </source>
</evidence>
<keyword evidence="10" id="KW-0210">Decarboxylase</keyword>
<comment type="catalytic activity">
    <reaction evidence="16">
        <text>UDP-alpha-D-glucuronate + H(+) = UDP-alpha-D-xylose + CO2</text>
        <dbReference type="Rhea" id="RHEA:23916"/>
        <dbReference type="ChEBI" id="CHEBI:15378"/>
        <dbReference type="ChEBI" id="CHEBI:16526"/>
        <dbReference type="ChEBI" id="CHEBI:57632"/>
        <dbReference type="ChEBI" id="CHEBI:58052"/>
        <dbReference type="EC" id="4.1.1.35"/>
    </reaction>
</comment>
<evidence type="ECO:0000256" key="12">
    <source>
        <dbReference type="ARBA" id="ARBA00023027"/>
    </source>
</evidence>
<evidence type="ECO:0000256" key="2">
    <source>
        <dbReference type="ARBA" id="ARBA00004496"/>
    </source>
</evidence>
<feature type="transmembrane region" description="Helical" evidence="17">
    <location>
        <begin position="475"/>
        <end position="492"/>
    </location>
</feature>
<dbReference type="CDD" id="cd05230">
    <property type="entry name" value="UGD_SDR_e"/>
    <property type="match status" value="1"/>
</dbReference>
<organism evidence="21 22">
    <name type="scientific">Arachis hypogaea</name>
    <name type="common">Peanut</name>
    <dbReference type="NCBI Taxonomy" id="3818"/>
    <lineage>
        <taxon>Eukaryota</taxon>
        <taxon>Viridiplantae</taxon>
        <taxon>Streptophyta</taxon>
        <taxon>Embryophyta</taxon>
        <taxon>Tracheophyta</taxon>
        <taxon>Spermatophyta</taxon>
        <taxon>Magnoliopsida</taxon>
        <taxon>eudicotyledons</taxon>
        <taxon>Gunneridae</taxon>
        <taxon>Pentapetalae</taxon>
        <taxon>rosids</taxon>
        <taxon>fabids</taxon>
        <taxon>Fabales</taxon>
        <taxon>Fabaceae</taxon>
        <taxon>Papilionoideae</taxon>
        <taxon>50 kb inversion clade</taxon>
        <taxon>dalbergioids sensu lato</taxon>
        <taxon>Dalbergieae</taxon>
        <taxon>Pterocarpus clade</taxon>
        <taxon>Arachis</taxon>
    </lineage>
</organism>
<feature type="transmembrane region" description="Helical" evidence="17">
    <location>
        <begin position="95"/>
        <end position="114"/>
    </location>
</feature>
<comment type="caution">
    <text evidence="21">The sequence shown here is derived from an EMBL/GenBank/DDBJ whole genome shotgun (WGS) entry which is preliminary data.</text>
</comment>
<proteinExistence type="inferred from homology"/>
<dbReference type="Pfam" id="PF16363">
    <property type="entry name" value="GDP_Man_Dehyd"/>
    <property type="match status" value="1"/>
</dbReference>
<evidence type="ECO:0000256" key="8">
    <source>
        <dbReference type="ARBA" id="ARBA00022490"/>
    </source>
</evidence>
<sequence length="1175" mass="131541">MARFQFPALWQACLASAFRTALACTIVGSVTLLGPPSIQTLITFPAFSYVSLVLIIINDATFGDTFRACWLALYATIQAIGPAMLTLWVVHPARLSNATTAVAVAVAAFVVVLPSDRSTHLLAKRISLGQIVLVYVTGYANGVHTNPLMHPLRLAASTALGVIASLLALLLPYPRLATYEVKRNYKVLRKSMLKRMQVLIKVICEDDINFASAHALVTHAKSFVTTQTKLFQAIVSRQVFRLHCWVPMKRLQQIDTNLRGMELALKSTNSFPVNIVILNEDLKHGLSTLEEHVTLTTKHGASLTVPESSTKATTNFLQSFHTMPTTHQDLPTYFFLFCAKLLHNTSFTSTSCVIHKDKTQISPNSKGNWANWAIIMGNTNLVPAIKFSISLGLAVFMGLTYSKENGFWAGLPVAVSYVSGREPTFRAANVKAQGTVLGTVYGVLGCFVFERFLPIRFLSLVPWFIFASILQRSRMYGPAGGISAVIGAVLILGRKNFGPPSEFAIARIIETFIGLLCSIFVDLIFMPKRASTLAKVGLSQCLVTIGESIGSLGLIGVTGKTDLEDTLRKFSIQVNELRKFVVEAEIEPNFWFLKFHEECYNKLLESLSNLVDLLHFGDQALKFIQQEFHMADEIYDEKEDVNMLQDELGHIKELICSSIQHLEEISRMKSLKVVEEEIERKRISSDLEHGKSTKCDAWMLSILGKEGIENKIDSFLQRSTSVVESLYDGENERELKSQIVVSLSALGFCLKTIMQEVMQIEECMKELVQWNNPNSEINLYEISFHIRMQQQSIFAFVLHTPTSFILSLTLIRDLSHHQHLNFSLVRSLTMASNSSNGDHQTSTKQPPLPSPLRFSKFFQSNMRILVTGGAGFIGSHLVDRLMENEKNEVIVADNYFTGSKDNLKKWIGHPRFELIRHDVTEPLLIEVDQIYHLACPASPIFYKYNPVKTIKTNVIGTLNMLGLAKRVGARILLTSTSEVYGDPLVHPQPESYWGNVNPIGVRSCYDEGKRVAETLMFDYHRQHGLEIRIARIFNTYGPRMNIDDGRVVSNFIAQALRGEPLTVQSPGTQTRSFCYVSDMVDGLIRLMEGPNTGPINLGNPGEFTMVELAETVKELINPKVEIKMVENTPDDPRQRKPDISQAKELLGWEPKIKLRDGLPRMEEDFRLRLGVDKSN</sequence>
<dbReference type="GO" id="GO:0005886">
    <property type="term" value="C:plasma membrane"/>
    <property type="evidence" value="ECO:0007669"/>
    <property type="project" value="UniProtKB-SubCell"/>
</dbReference>
<comment type="similarity">
    <text evidence="5">Belongs to the NAD(P)-dependent epimerase/dehydratase family. UDP-glucuronic acid decarboxylase subfamily.</text>
</comment>
<keyword evidence="12" id="KW-0520">NAD</keyword>
<keyword evidence="9 17" id="KW-0812">Transmembrane</keyword>
<comment type="pathway">
    <text evidence="4">Nucleotide-sugar biosynthesis; UDP-alpha-D-xylose biosynthesis; UDP-alpha-D-xylose from UDP-alpha-D-glucuronate: step 1/1.</text>
</comment>
<evidence type="ECO:0000256" key="17">
    <source>
        <dbReference type="SAM" id="Phobius"/>
    </source>
</evidence>
<feature type="chain" id="PRO_5019245486" description="UDP-glucuronate decarboxylase" evidence="18">
    <location>
        <begin position="24"/>
        <end position="1175"/>
    </location>
</feature>
<evidence type="ECO:0000256" key="6">
    <source>
        <dbReference type="ARBA" id="ARBA00012290"/>
    </source>
</evidence>
<evidence type="ECO:0000256" key="10">
    <source>
        <dbReference type="ARBA" id="ARBA00022793"/>
    </source>
</evidence>
<protein>
    <recommendedName>
        <fullName evidence="6">UDP-glucuronate decarboxylase</fullName>
        <ecNumber evidence="6">4.1.1.35</ecNumber>
    </recommendedName>
</protein>
<dbReference type="EC" id="4.1.1.35" evidence="6"/>
<dbReference type="InterPro" id="IPR036291">
    <property type="entry name" value="NAD(P)-bd_dom_sf"/>
</dbReference>
<dbReference type="InterPro" id="IPR049453">
    <property type="entry name" value="Memb_transporter_dom"/>
</dbReference>
<accession>A0A445BVJ9</accession>
<keyword evidence="8" id="KW-0963">Cytoplasm</keyword>
<comment type="subcellular location">
    <subcellularLocation>
        <location evidence="3">Cell membrane</location>
        <topology evidence="3">Multi-pass membrane protein</topology>
    </subcellularLocation>
    <subcellularLocation>
        <location evidence="2">Cytoplasm</location>
    </subcellularLocation>
</comment>
<keyword evidence="18" id="KW-0732">Signal</keyword>
<evidence type="ECO:0000256" key="1">
    <source>
        <dbReference type="ARBA" id="ARBA00001911"/>
    </source>
</evidence>
<reference evidence="21 22" key="1">
    <citation type="submission" date="2019-01" db="EMBL/GenBank/DDBJ databases">
        <title>Sequencing of cultivated peanut Arachis hypogaea provides insights into genome evolution and oil improvement.</title>
        <authorList>
            <person name="Chen X."/>
        </authorList>
    </citation>
    <scope>NUCLEOTIDE SEQUENCE [LARGE SCALE GENOMIC DNA]</scope>
    <source>
        <strain evidence="22">cv. Fuhuasheng</strain>
        <tissue evidence="21">Leaves</tissue>
    </source>
</reference>
<keyword evidence="14" id="KW-0456">Lyase</keyword>
<feature type="transmembrane region" description="Helical" evidence="17">
    <location>
        <begin position="39"/>
        <end position="57"/>
    </location>
</feature>
<dbReference type="InterPro" id="IPR016040">
    <property type="entry name" value="NAD(P)-bd_dom"/>
</dbReference>
<dbReference type="STRING" id="3818.A0A445BVJ9"/>
<evidence type="ECO:0000256" key="15">
    <source>
        <dbReference type="ARBA" id="ARBA00025005"/>
    </source>
</evidence>
<name>A0A445BVJ9_ARAHY</name>
<evidence type="ECO:0000259" key="19">
    <source>
        <dbReference type="Pfam" id="PF13515"/>
    </source>
</evidence>
<evidence type="ECO:0000256" key="7">
    <source>
        <dbReference type="ARBA" id="ARBA00022475"/>
    </source>
</evidence>
<feature type="transmembrane region" description="Helical" evidence="17">
    <location>
        <begin position="69"/>
        <end position="89"/>
    </location>
</feature>
<evidence type="ECO:0000256" key="16">
    <source>
        <dbReference type="ARBA" id="ARBA00051601"/>
    </source>
</evidence>
<evidence type="ECO:0000256" key="3">
    <source>
        <dbReference type="ARBA" id="ARBA00004651"/>
    </source>
</evidence>
<feature type="domain" description="NAD(P)-binding" evidence="20">
    <location>
        <begin position="865"/>
        <end position="1161"/>
    </location>
</feature>
<dbReference type="Proteomes" id="UP000289738">
    <property type="component" value="Chromosome A08"/>
</dbReference>
<dbReference type="GO" id="GO:0005737">
    <property type="term" value="C:cytoplasm"/>
    <property type="evidence" value="ECO:0007669"/>
    <property type="project" value="UniProtKB-SubCell"/>
</dbReference>
<comment type="function">
    <text evidence="15">Catalyzes the NAD-dependent decarboxylation of UDP-glucuronic acid to UDP-xylose. Necessary for the biosynthesis of the core tetrasaccharide in glycosaminoglycan biosynthesis.</text>
</comment>
<dbReference type="GO" id="GO:0048040">
    <property type="term" value="F:UDP-glucuronate decarboxylase activity"/>
    <property type="evidence" value="ECO:0007669"/>
    <property type="project" value="UniProtKB-EC"/>
</dbReference>
<evidence type="ECO:0000313" key="21">
    <source>
        <dbReference type="EMBL" id="RYR42749.1"/>
    </source>
</evidence>
<dbReference type="EMBL" id="SDMP01000008">
    <property type="protein sequence ID" value="RYR42749.1"/>
    <property type="molecule type" value="Genomic_DNA"/>
</dbReference>
<comment type="cofactor">
    <cofactor evidence="1">
        <name>NAD(+)</name>
        <dbReference type="ChEBI" id="CHEBI:57540"/>
    </cofactor>
</comment>
<dbReference type="Gene3D" id="3.40.50.720">
    <property type="entry name" value="NAD(P)-binding Rossmann-like Domain"/>
    <property type="match status" value="2"/>
</dbReference>
<gene>
    <name evidence="21" type="ORF">Ahy_A08g039192</name>
</gene>
<evidence type="ECO:0000256" key="18">
    <source>
        <dbReference type="SAM" id="SignalP"/>
    </source>
</evidence>
<dbReference type="PANTHER" id="PTHR30509">
    <property type="entry name" value="P-HYDROXYBENZOIC ACID EFFLUX PUMP SUBUNIT-RELATED"/>
    <property type="match status" value="1"/>
</dbReference>
<dbReference type="PANTHER" id="PTHR30509:SF9">
    <property type="entry name" value="MULTIDRUG RESISTANCE PROTEIN MDTO"/>
    <property type="match status" value="1"/>
</dbReference>
<feature type="transmembrane region" description="Helical" evidence="17">
    <location>
        <begin position="381"/>
        <end position="401"/>
    </location>
</feature>